<dbReference type="PANTHER" id="PTHR47751:SF2">
    <property type="entry name" value="DLTD N-TERMINAL DOMAIN PROTEIN (AFU_ORTHOLOGUE AFUA_8G00380)-RELATED"/>
    <property type="match status" value="1"/>
</dbReference>
<proteinExistence type="inferred from homology"/>
<feature type="domain" description="AB hydrolase-1" evidence="2">
    <location>
        <begin position="31"/>
        <end position="271"/>
    </location>
</feature>
<evidence type="ECO:0000313" key="4">
    <source>
        <dbReference type="Proteomes" id="UP001148614"/>
    </source>
</evidence>
<keyword evidence="4" id="KW-1185">Reference proteome</keyword>
<dbReference type="InterPro" id="IPR029058">
    <property type="entry name" value="AB_hydrolase_fold"/>
</dbReference>
<sequence length="304" mass="33757">MSKVEQVSFPTLDGLTLRGNLYPASERGPGIILLPGFSFVKEIMLPKVAESFQKSGITAFAYDPRTLGESDGSPRRDIEPAKHVSDLHDALTFMQKHPIVDPEQIAYWGFSFNGVVALNAAALDKRAKCVIAVSPLTDLSYPSEHLPILLREAMEDRQAQLAGAKPTYVPVIQKDGSCPYGWGPGTGMSEYQVAEKSASLFPTYENEMTVQSHYRISTWRPYDLIPQVAPTPVMIVTPEEDRMSLPGAQKALFDNLKMPKEHLFVPKKGHMDVFTGKAFNTIMGEQVRFLRYHFGQQPGIKATL</sequence>
<dbReference type="InterPro" id="IPR000073">
    <property type="entry name" value="AB_hydrolase_1"/>
</dbReference>
<name>A0A9W8NHL2_9PEZI</name>
<comment type="similarity">
    <text evidence="1">Belongs to the polyketide transferase af380 family.</text>
</comment>
<dbReference type="SUPFAM" id="SSF53474">
    <property type="entry name" value="alpha/beta-Hydrolases"/>
    <property type="match status" value="1"/>
</dbReference>
<organism evidence="3 4">
    <name type="scientific">Xylaria arbuscula</name>
    <dbReference type="NCBI Taxonomy" id="114810"/>
    <lineage>
        <taxon>Eukaryota</taxon>
        <taxon>Fungi</taxon>
        <taxon>Dikarya</taxon>
        <taxon>Ascomycota</taxon>
        <taxon>Pezizomycotina</taxon>
        <taxon>Sordariomycetes</taxon>
        <taxon>Xylariomycetidae</taxon>
        <taxon>Xylariales</taxon>
        <taxon>Xylariaceae</taxon>
        <taxon>Xylaria</taxon>
    </lineage>
</organism>
<gene>
    <name evidence="3" type="ORF">NPX13_g4028</name>
</gene>
<dbReference type="Pfam" id="PF12697">
    <property type="entry name" value="Abhydrolase_6"/>
    <property type="match status" value="1"/>
</dbReference>
<reference evidence="3" key="1">
    <citation type="submission" date="2022-07" db="EMBL/GenBank/DDBJ databases">
        <title>Genome Sequence of Xylaria arbuscula.</title>
        <authorList>
            <person name="Buettner E."/>
        </authorList>
    </citation>
    <scope>NUCLEOTIDE SEQUENCE</scope>
    <source>
        <strain evidence="3">VT107</strain>
    </source>
</reference>
<dbReference type="Gene3D" id="1.10.10.800">
    <property type="match status" value="1"/>
</dbReference>
<dbReference type="Proteomes" id="UP001148614">
    <property type="component" value="Unassembled WGS sequence"/>
</dbReference>
<comment type="caution">
    <text evidence="3">The sequence shown here is derived from an EMBL/GenBank/DDBJ whole genome shotgun (WGS) entry which is preliminary data.</text>
</comment>
<evidence type="ECO:0000313" key="3">
    <source>
        <dbReference type="EMBL" id="KAJ3575454.1"/>
    </source>
</evidence>
<dbReference type="InterPro" id="IPR051411">
    <property type="entry name" value="Polyketide_trans_af380"/>
</dbReference>
<dbReference type="VEuPathDB" id="FungiDB:F4678DRAFT_113872"/>
<dbReference type="Gene3D" id="3.40.50.1820">
    <property type="entry name" value="alpha/beta hydrolase"/>
    <property type="match status" value="1"/>
</dbReference>
<protein>
    <recommendedName>
        <fullName evidence="2">AB hydrolase-1 domain-containing protein</fullName>
    </recommendedName>
</protein>
<accession>A0A9W8NHL2</accession>
<dbReference type="PANTHER" id="PTHR47751">
    <property type="entry name" value="SUPERFAMILY HYDROLASE, PUTATIVE (AFU_ORTHOLOGUE AFUA_2G16580)-RELATED"/>
    <property type="match status" value="1"/>
</dbReference>
<evidence type="ECO:0000259" key="2">
    <source>
        <dbReference type="Pfam" id="PF12697"/>
    </source>
</evidence>
<dbReference type="EMBL" id="JANPWZ010000541">
    <property type="protein sequence ID" value="KAJ3575454.1"/>
    <property type="molecule type" value="Genomic_DNA"/>
</dbReference>
<evidence type="ECO:0000256" key="1">
    <source>
        <dbReference type="ARBA" id="ARBA00029464"/>
    </source>
</evidence>
<dbReference type="AlphaFoldDB" id="A0A9W8NHL2"/>